<evidence type="ECO:0000313" key="4">
    <source>
        <dbReference type="Proteomes" id="UP000784294"/>
    </source>
</evidence>
<protein>
    <submittedName>
        <fullName evidence="3">Uncharacterized protein</fullName>
    </submittedName>
</protein>
<keyword evidence="2" id="KW-0472">Membrane</keyword>
<evidence type="ECO:0000313" key="3">
    <source>
        <dbReference type="EMBL" id="VEL44083.1"/>
    </source>
</evidence>
<feature type="transmembrane region" description="Helical" evidence="2">
    <location>
        <begin position="20"/>
        <end position="41"/>
    </location>
</feature>
<keyword evidence="2" id="KW-1133">Transmembrane helix</keyword>
<proteinExistence type="predicted"/>
<feature type="region of interest" description="Disordered" evidence="1">
    <location>
        <begin position="161"/>
        <end position="212"/>
    </location>
</feature>
<dbReference type="EMBL" id="CAAALY010289202">
    <property type="protein sequence ID" value="VEL44083.1"/>
    <property type="molecule type" value="Genomic_DNA"/>
</dbReference>
<dbReference type="AlphaFoldDB" id="A0A3S5B2L0"/>
<feature type="transmembrane region" description="Helical" evidence="2">
    <location>
        <begin position="61"/>
        <end position="82"/>
    </location>
</feature>
<organism evidence="3 4">
    <name type="scientific">Protopolystoma xenopodis</name>
    <dbReference type="NCBI Taxonomy" id="117903"/>
    <lineage>
        <taxon>Eukaryota</taxon>
        <taxon>Metazoa</taxon>
        <taxon>Spiralia</taxon>
        <taxon>Lophotrochozoa</taxon>
        <taxon>Platyhelminthes</taxon>
        <taxon>Monogenea</taxon>
        <taxon>Polyopisthocotylea</taxon>
        <taxon>Polystomatidea</taxon>
        <taxon>Polystomatidae</taxon>
        <taxon>Protopolystoma</taxon>
    </lineage>
</organism>
<dbReference type="Proteomes" id="UP000784294">
    <property type="component" value="Unassembled WGS sequence"/>
</dbReference>
<keyword evidence="2" id="KW-0812">Transmembrane</keyword>
<evidence type="ECO:0000256" key="1">
    <source>
        <dbReference type="SAM" id="MobiDB-lite"/>
    </source>
</evidence>
<evidence type="ECO:0000256" key="2">
    <source>
        <dbReference type="SAM" id="Phobius"/>
    </source>
</evidence>
<reference evidence="3" key="1">
    <citation type="submission" date="2018-11" db="EMBL/GenBank/DDBJ databases">
        <authorList>
            <consortium name="Pathogen Informatics"/>
        </authorList>
    </citation>
    <scope>NUCLEOTIDE SEQUENCE</scope>
</reference>
<gene>
    <name evidence="3" type="ORF">PXEA_LOCUS37523</name>
</gene>
<sequence>MGRRRPLRYTGGFRGQCGRYDCIASSLAPSALSLALAAAILCLAHSPGGHAFFGGADFRGPAPLGMCIFSCSLLLLGLVFLASWTPQPPMPLPPKLGCPLSLFLSLPEEGTSRKRKAAAVSSHHPECMGCFNPPLPGKKFCSTCWKDFCSSAFPPSTRVTEVWEDSQENSPSRDAVWDTAEASSEEESQQERFSNSYIDSDEDSEGSSGSFDLSLVSPLIKAVKLTLGAEEDPEGTVSLKRSRTS</sequence>
<name>A0A3S5B2L0_9PLAT</name>
<keyword evidence="4" id="KW-1185">Reference proteome</keyword>
<accession>A0A3S5B2L0</accession>
<comment type="caution">
    <text evidence="3">The sequence shown here is derived from an EMBL/GenBank/DDBJ whole genome shotgun (WGS) entry which is preliminary data.</text>
</comment>